<gene>
    <name evidence="6" type="ORF">L3X38_038015</name>
</gene>
<keyword evidence="3" id="KW-0808">Transferase</keyword>
<dbReference type="PANTHER" id="PTHR20961:SF124">
    <property type="entry name" value="GLYCOSYLTRANSFERASE"/>
    <property type="match status" value="1"/>
</dbReference>
<dbReference type="AlphaFoldDB" id="A0AAD4YQ36"/>
<comment type="subcellular location">
    <subcellularLocation>
        <location evidence="1">Golgi apparatus membrane</location>
        <topology evidence="1">Single-pass type II membrane protein</topology>
    </subcellularLocation>
</comment>
<keyword evidence="2" id="KW-0328">Glycosyltransferase</keyword>
<dbReference type="GO" id="GO:0000139">
    <property type="term" value="C:Golgi membrane"/>
    <property type="evidence" value="ECO:0007669"/>
    <property type="project" value="UniProtKB-SubCell"/>
</dbReference>
<proteinExistence type="predicted"/>
<evidence type="ECO:0000259" key="5">
    <source>
        <dbReference type="Pfam" id="PF04577"/>
    </source>
</evidence>
<evidence type="ECO:0000313" key="7">
    <source>
        <dbReference type="Proteomes" id="UP001054821"/>
    </source>
</evidence>
<dbReference type="Proteomes" id="UP001054821">
    <property type="component" value="Chromosome 7"/>
</dbReference>
<evidence type="ECO:0000256" key="3">
    <source>
        <dbReference type="ARBA" id="ARBA00022679"/>
    </source>
</evidence>
<keyword evidence="4" id="KW-0325">Glycoprotein</keyword>
<dbReference type="PANTHER" id="PTHR20961">
    <property type="entry name" value="GLYCOSYLTRANSFERASE"/>
    <property type="match status" value="1"/>
</dbReference>
<dbReference type="Pfam" id="PF04577">
    <property type="entry name" value="Glyco_transf_61"/>
    <property type="match status" value="1"/>
</dbReference>
<name>A0AAD4YQ36_PRUDU</name>
<evidence type="ECO:0000256" key="2">
    <source>
        <dbReference type="ARBA" id="ARBA00022676"/>
    </source>
</evidence>
<dbReference type="InterPro" id="IPR049625">
    <property type="entry name" value="Glyco_transf_61_cat"/>
</dbReference>
<evidence type="ECO:0000256" key="4">
    <source>
        <dbReference type="ARBA" id="ARBA00023180"/>
    </source>
</evidence>
<comment type="caution">
    <text evidence="6">The sequence shown here is derived from an EMBL/GenBank/DDBJ whole genome shotgun (WGS) entry which is preliminary data.</text>
</comment>
<keyword evidence="7" id="KW-1185">Reference proteome</keyword>
<dbReference type="EMBL" id="JAJFAZ020000007">
    <property type="protein sequence ID" value="KAI5318307.1"/>
    <property type="molecule type" value="Genomic_DNA"/>
</dbReference>
<evidence type="ECO:0000313" key="6">
    <source>
        <dbReference type="EMBL" id="KAI5318307.1"/>
    </source>
</evidence>
<feature type="domain" description="Glycosyltransferase 61 catalytic" evidence="5">
    <location>
        <begin position="85"/>
        <end position="175"/>
    </location>
</feature>
<protein>
    <recommendedName>
        <fullName evidence="5">Glycosyltransferase 61 catalytic domain-containing protein</fullName>
    </recommendedName>
</protein>
<dbReference type="InterPro" id="IPR007657">
    <property type="entry name" value="Glycosyltransferase_61"/>
</dbReference>
<dbReference type="GO" id="GO:0016763">
    <property type="term" value="F:pentosyltransferase activity"/>
    <property type="evidence" value="ECO:0007669"/>
    <property type="project" value="UniProtKB-ARBA"/>
</dbReference>
<organism evidence="6 7">
    <name type="scientific">Prunus dulcis</name>
    <name type="common">Almond</name>
    <name type="synonym">Amygdalus dulcis</name>
    <dbReference type="NCBI Taxonomy" id="3755"/>
    <lineage>
        <taxon>Eukaryota</taxon>
        <taxon>Viridiplantae</taxon>
        <taxon>Streptophyta</taxon>
        <taxon>Embryophyta</taxon>
        <taxon>Tracheophyta</taxon>
        <taxon>Spermatophyta</taxon>
        <taxon>Magnoliopsida</taxon>
        <taxon>eudicotyledons</taxon>
        <taxon>Gunneridae</taxon>
        <taxon>Pentapetalae</taxon>
        <taxon>rosids</taxon>
        <taxon>fabids</taxon>
        <taxon>Rosales</taxon>
        <taxon>Rosaceae</taxon>
        <taxon>Amygdaloideae</taxon>
        <taxon>Amygdaleae</taxon>
        <taxon>Prunus</taxon>
    </lineage>
</organism>
<accession>A0AAD4YQ36</accession>
<evidence type="ECO:0000256" key="1">
    <source>
        <dbReference type="ARBA" id="ARBA00004323"/>
    </source>
</evidence>
<reference evidence="6 7" key="1">
    <citation type="journal article" date="2022" name="G3 (Bethesda)">
        <title>Whole-genome sequence and methylome profiling of the almond [Prunus dulcis (Mill.) D.A. Webb] cultivar 'Nonpareil'.</title>
        <authorList>
            <person name="D'Amico-Willman K.M."/>
            <person name="Ouma W.Z."/>
            <person name="Meulia T."/>
            <person name="Sideli G.M."/>
            <person name="Gradziel T.M."/>
            <person name="Fresnedo-Ramirez J."/>
        </authorList>
    </citation>
    <scope>NUCLEOTIDE SEQUENCE [LARGE SCALE GENOMIC DNA]</scope>
    <source>
        <strain evidence="6">Clone GOH B32 T37-40</strain>
    </source>
</reference>
<sequence length="214" mass="24297">MTGGIISHLSDYQVVDFGAYMRTHCFPEAIVGLRIHNELSVDSLLMEGNKSIFDFQDLLNRAYMPRIQSLIHEEELQKPQQKSSFKIRTKVHEVPQLKRPKLVVISRNGSRAITNENLIVKMAEQIGFQVKVLRPDPRTELAKIYWVLNSSDATIGVHGAAMTHFLFMRPGSVFVQVIPIGTAWAAEEYYGAPAKNTCLEIHWLPNSCHRELIV</sequence>